<dbReference type="AlphaFoldDB" id="A0A3T0DDA7"/>
<dbReference type="PROSITE" id="PS51257">
    <property type="entry name" value="PROKAR_LIPOPROTEIN"/>
    <property type="match status" value="1"/>
</dbReference>
<name>A0A3T0DDA7_BREAU</name>
<dbReference type="Pfam" id="PF16868">
    <property type="entry name" value="NMT1_3"/>
    <property type="match status" value="1"/>
</dbReference>
<feature type="signal peptide" evidence="1">
    <location>
        <begin position="1"/>
        <end position="19"/>
    </location>
</feature>
<dbReference type="EMBL" id="CP025330">
    <property type="protein sequence ID" value="AZT92996.1"/>
    <property type="molecule type" value="Genomic_DNA"/>
</dbReference>
<dbReference type="PANTHER" id="PTHR42941">
    <property type="entry name" value="SLL1037 PROTEIN"/>
    <property type="match status" value="1"/>
</dbReference>
<evidence type="ECO:0000313" key="2">
    <source>
        <dbReference type="EMBL" id="AZT92996.1"/>
    </source>
</evidence>
<proteinExistence type="predicted"/>
<protein>
    <recommendedName>
        <fullName evidence="4">TAXI family TRAP transporter solute-binding subunit</fullName>
    </recommendedName>
</protein>
<organism evidence="2 3">
    <name type="scientific">Brevibacterium aurantiacum</name>
    <dbReference type="NCBI Taxonomy" id="273384"/>
    <lineage>
        <taxon>Bacteria</taxon>
        <taxon>Bacillati</taxon>
        <taxon>Actinomycetota</taxon>
        <taxon>Actinomycetes</taxon>
        <taxon>Micrococcales</taxon>
        <taxon>Brevibacteriaceae</taxon>
        <taxon>Brevibacterium</taxon>
    </lineage>
</organism>
<feature type="chain" id="PRO_5019049656" description="TAXI family TRAP transporter solute-binding subunit" evidence="1">
    <location>
        <begin position="20"/>
        <end position="374"/>
    </location>
</feature>
<dbReference type="InterPro" id="IPR011852">
    <property type="entry name" value="TRAP_TAXI"/>
</dbReference>
<evidence type="ECO:0008006" key="4">
    <source>
        <dbReference type="Google" id="ProtNLM"/>
    </source>
</evidence>
<sequence>MKFRALLAILLTLTLLLSACTPPTKMVNGIRDPLVFATYGTGTSTYADLAAVTDAVSTDTDARLRIITSDTAIGRLAPMKAGIAQMGRLGDEYIFGFEGQNEFASENWGPQDLRVVWAPLSPHSLLTRKSDGIKTPADLKGKKIPNVTANPSVNGKIEAYLAYAGLTLDDVELVDVSYSEQPEALESGRIDTLYQQVYGSSLFELESKLDVSWIELDPKGKEGIERVHELAPQLNILPFEDAPGQREGASTHGFVYTLPIATYANASEDEVHRLVSSMASTFPKFESSTLNTPRWNPGDVETIPRVIPFHPGTVAFLKESGQWTDEAQKRNDKLIERGEQLRAEWQKFKETKPDKDDIPKKWSEWKIAADLEKA</sequence>
<evidence type="ECO:0000256" key="1">
    <source>
        <dbReference type="SAM" id="SignalP"/>
    </source>
</evidence>
<reference evidence="2 3" key="1">
    <citation type="submission" date="2017-12" db="EMBL/GenBank/DDBJ databases">
        <authorList>
            <person name="Levesque S."/>
        </authorList>
    </citation>
    <scope>NUCLEOTIDE SEQUENCE [LARGE SCALE GENOMIC DNA]</scope>
    <source>
        <strain evidence="2 3">SMQ-1417</strain>
    </source>
</reference>
<keyword evidence="1" id="KW-0732">Signal</keyword>
<reference evidence="2 3" key="2">
    <citation type="submission" date="2019-01" db="EMBL/GenBank/DDBJ databases">
        <title>Comparative genomic analysis of Brevibacterium aurantiacum sheds light on its evolution and its adaptation to smear-ripened cheeses.</title>
        <authorList>
            <person name="Moineau S."/>
        </authorList>
    </citation>
    <scope>NUCLEOTIDE SEQUENCE [LARGE SCALE GENOMIC DNA]</scope>
    <source>
        <strain evidence="2 3">SMQ-1417</strain>
    </source>
</reference>
<dbReference type="Gene3D" id="3.40.190.10">
    <property type="entry name" value="Periplasmic binding protein-like II"/>
    <property type="match status" value="2"/>
</dbReference>
<dbReference type="PANTHER" id="PTHR42941:SF1">
    <property type="entry name" value="SLL1037 PROTEIN"/>
    <property type="match status" value="1"/>
</dbReference>
<dbReference type="SUPFAM" id="SSF53850">
    <property type="entry name" value="Periplasmic binding protein-like II"/>
    <property type="match status" value="1"/>
</dbReference>
<dbReference type="Proteomes" id="UP000283000">
    <property type="component" value="Chromosome"/>
</dbReference>
<accession>A0A3T0DDA7</accession>
<dbReference type="NCBIfam" id="TIGR02122">
    <property type="entry name" value="TRAP_TAXI"/>
    <property type="match status" value="1"/>
</dbReference>
<gene>
    <name evidence="2" type="ORF">CXR23_07435</name>
</gene>
<evidence type="ECO:0000313" key="3">
    <source>
        <dbReference type="Proteomes" id="UP000283000"/>
    </source>
</evidence>